<name>A0ABW6VK06_MICFU</name>
<evidence type="ECO:0000256" key="1">
    <source>
        <dbReference type="ARBA" id="ARBA00023172"/>
    </source>
</evidence>
<keyword evidence="1" id="KW-0233">DNA recombination</keyword>
<comment type="caution">
    <text evidence="2">The sequence shown here is derived from an EMBL/GenBank/DDBJ whole genome shotgun (WGS) entry which is preliminary data.</text>
</comment>
<dbReference type="Gene3D" id="1.10.443.10">
    <property type="entry name" value="Intergrase catalytic core"/>
    <property type="match status" value="1"/>
</dbReference>
<proteinExistence type="predicted"/>
<sequence length="74" mass="8457">MRLSHLFHLLMIRMFAWLVRRSGATLRDLMKRMGHDSVRAATIYQHRTAEADHKIANAMNGKIAEVLPTQASGR</sequence>
<dbReference type="SUPFAM" id="SSF56349">
    <property type="entry name" value="DNA breaking-rejoining enzymes"/>
    <property type="match status" value="1"/>
</dbReference>
<dbReference type="InterPro" id="IPR011010">
    <property type="entry name" value="DNA_brk_join_enz"/>
</dbReference>
<dbReference type="RefSeq" id="WP_387348017.1">
    <property type="nucleotide sequence ID" value="NZ_JBIAXI010000046.1"/>
</dbReference>
<evidence type="ECO:0008006" key="4">
    <source>
        <dbReference type="Google" id="ProtNLM"/>
    </source>
</evidence>
<dbReference type="Proteomes" id="UP001602119">
    <property type="component" value="Unassembled WGS sequence"/>
</dbReference>
<dbReference type="InterPro" id="IPR013762">
    <property type="entry name" value="Integrase-like_cat_sf"/>
</dbReference>
<organism evidence="2 3">
    <name type="scientific">Microtetraspora fusca</name>
    <dbReference type="NCBI Taxonomy" id="1997"/>
    <lineage>
        <taxon>Bacteria</taxon>
        <taxon>Bacillati</taxon>
        <taxon>Actinomycetota</taxon>
        <taxon>Actinomycetes</taxon>
        <taxon>Streptosporangiales</taxon>
        <taxon>Streptosporangiaceae</taxon>
        <taxon>Microtetraspora</taxon>
    </lineage>
</organism>
<evidence type="ECO:0000313" key="2">
    <source>
        <dbReference type="EMBL" id="MFF4779293.1"/>
    </source>
</evidence>
<reference evidence="2 3" key="1">
    <citation type="submission" date="2024-10" db="EMBL/GenBank/DDBJ databases">
        <title>The Natural Products Discovery Center: Release of the First 8490 Sequenced Strains for Exploring Actinobacteria Biosynthetic Diversity.</title>
        <authorList>
            <person name="Kalkreuter E."/>
            <person name="Kautsar S.A."/>
            <person name="Yang D."/>
            <person name="Bader C.D."/>
            <person name="Teijaro C.N."/>
            <person name="Fluegel L."/>
            <person name="Davis C.M."/>
            <person name="Simpson J.R."/>
            <person name="Lauterbach L."/>
            <person name="Steele A.D."/>
            <person name="Gui C."/>
            <person name="Meng S."/>
            <person name="Li G."/>
            <person name="Viehrig K."/>
            <person name="Ye F."/>
            <person name="Su P."/>
            <person name="Kiefer A.F."/>
            <person name="Nichols A."/>
            <person name="Cepeda A.J."/>
            <person name="Yan W."/>
            <person name="Fan B."/>
            <person name="Jiang Y."/>
            <person name="Adhikari A."/>
            <person name="Zheng C.-J."/>
            <person name="Schuster L."/>
            <person name="Cowan T.M."/>
            <person name="Smanski M.J."/>
            <person name="Chevrette M.G."/>
            <person name="De Carvalho L.P.S."/>
            <person name="Shen B."/>
        </authorList>
    </citation>
    <scope>NUCLEOTIDE SEQUENCE [LARGE SCALE GENOMIC DNA]</scope>
    <source>
        <strain evidence="2 3">NPDC001281</strain>
    </source>
</reference>
<gene>
    <name evidence="2" type="ORF">ACFY05_41400</name>
</gene>
<dbReference type="EMBL" id="JBIAXI010000046">
    <property type="protein sequence ID" value="MFF4779293.1"/>
    <property type="molecule type" value="Genomic_DNA"/>
</dbReference>
<protein>
    <recommendedName>
        <fullName evidence="4">Tyr recombinase domain-containing protein</fullName>
    </recommendedName>
</protein>
<keyword evidence="3" id="KW-1185">Reference proteome</keyword>
<evidence type="ECO:0000313" key="3">
    <source>
        <dbReference type="Proteomes" id="UP001602119"/>
    </source>
</evidence>
<accession>A0ABW6VK06</accession>